<organism evidence="1 2">
    <name type="scientific">Pseudoalteromonas fenneropenaei</name>
    <dbReference type="NCBI Taxonomy" id="1737459"/>
    <lineage>
        <taxon>Bacteria</taxon>
        <taxon>Pseudomonadati</taxon>
        <taxon>Pseudomonadota</taxon>
        <taxon>Gammaproteobacteria</taxon>
        <taxon>Alteromonadales</taxon>
        <taxon>Pseudoalteromonadaceae</taxon>
        <taxon>Pseudoalteromonas</taxon>
    </lineage>
</organism>
<evidence type="ECO:0000313" key="1">
    <source>
        <dbReference type="EMBL" id="MFC3034476.1"/>
    </source>
</evidence>
<reference evidence="2" key="1">
    <citation type="journal article" date="2019" name="Int. J. Syst. Evol. Microbiol.">
        <title>The Global Catalogue of Microorganisms (GCM) 10K type strain sequencing project: providing services to taxonomists for standard genome sequencing and annotation.</title>
        <authorList>
            <consortium name="The Broad Institute Genomics Platform"/>
            <consortium name="The Broad Institute Genome Sequencing Center for Infectious Disease"/>
            <person name="Wu L."/>
            <person name="Ma J."/>
        </authorList>
    </citation>
    <scope>NUCLEOTIDE SEQUENCE [LARGE SCALE GENOMIC DNA]</scope>
    <source>
        <strain evidence="2">KCTC 42730</strain>
    </source>
</reference>
<dbReference type="EMBL" id="JBHRSD010000039">
    <property type="protein sequence ID" value="MFC3034476.1"/>
    <property type="molecule type" value="Genomic_DNA"/>
</dbReference>
<keyword evidence="2" id="KW-1185">Reference proteome</keyword>
<dbReference type="RefSeq" id="WP_377127822.1">
    <property type="nucleotide sequence ID" value="NZ_JBHRSD010000039.1"/>
</dbReference>
<gene>
    <name evidence="1" type="ORF">ACFOEE_18370</name>
</gene>
<comment type="caution">
    <text evidence="1">The sequence shown here is derived from an EMBL/GenBank/DDBJ whole genome shotgun (WGS) entry which is preliminary data.</text>
</comment>
<evidence type="ECO:0000313" key="2">
    <source>
        <dbReference type="Proteomes" id="UP001595453"/>
    </source>
</evidence>
<sequence>MTKIKNINKEKPKIYTVEILASFELQLVHQFSDTDIKNAGGSVNDTFDDLIQEVEESFSYSSISVCFESPKRRRKDGKYKLSGNITRCYEFPEGSVDLLEGELVDGTFDNQLNDMKLAVEDVCNNSGYEFTIVYFDWADDEIIEVN</sequence>
<name>A0ABV7CPI1_9GAMM</name>
<proteinExistence type="predicted"/>
<protein>
    <submittedName>
        <fullName evidence="1">Uncharacterized protein</fullName>
    </submittedName>
</protein>
<dbReference type="Proteomes" id="UP001595453">
    <property type="component" value="Unassembled WGS sequence"/>
</dbReference>
<accession>A0ABV7CPI1</accession>